<evidence type="ECO:0000313" key="2">
    <source>
        <dbReference type="EMBL" id="CRK36123.1"/>
    </source>
</evidence>
<gene>
    <name evidence="2" type="ORF">BN1708_019920</name>
</gene>
<reference evidence="3" key="1">
    <citation type="submission" date="2015-05" db="EMBL/GenBank/DDBJ databases">
        <authorList>
            <person name="Fogelqvist Johan"/>
        </authorList>
    </citation>
    <scope>NUCLEOTIDE SEQUENCE [LARGE SCALE GENOMIC DNA]</scope>
</reference>
<feature type="region of interest" description="Disordered" evidence="1">
    <location>
        <begin position="1"/>
        <end position="21"/>
    </location>
</feature>
<proteinExistence type="predicted"/>
<evidence type="ECO:0000256" key="1">
    <source>
        <dbReference type="SAM" id="MobiDB-lite"/>
    </source>
</evidence>
<dbReference type="AlphaFoldDB" id="A0A0G4MP81"/>
<accession>A0A0G4MP81</accession>
<evidence type="ECO:0000313" key="3">
    <source>
        <dbReference type="Proteomes" id="UP000044602"/>
    </source>
</evidence>
<dbReference type="Proteomes" id="UP000044602">
    <property type="component" value="Unassembled WGS sequence"/>
</dbReference>
<sequence>MVRAKEPRRALARPAPQRRGL</sequence>
<organism evidence="2 3">
    <name type="scientific">Verticillium longisporum</name>
    <name type="common">Verticillium dahliae var. longisporum</name>
    <dbReference type="NCBI Taxonomy" id="100787"/>
    <lineage>
        <taxon>Eukaryota</taxon>
        <taxon>Fungi</taxon>
        <taxon>Dikarya</taxon>
        <taxon>Ascomycota</taxon>
        <taxon>Pezizomycotina</taxon>
        <taxon>Sordariomycetes</taxon>
        <taxon>Hypocreomycetidae</taxon>
        <taxon>Glomerellales</taxon>
        <taxon>Plectosphaerellaceae</taxon>
        <taxon>Verticillium</taxon>
    </lineage>
</organism>
<keyword evidence="3" id="KW-1185">Reference proteome</keyword>
<name>A0A0G4MP81_VERLO</name>
<feature type="compositionally biased region" description="Low complexity" evidence="1">
    <location>
        <begin position="12"/>
        <end position="21"/>
    </location>
</feature>
<protein>
    <submittedName>
        <fullName evidence="2">Uncharacterized protein</fullName>
    </submittedName>
</protein>
<dbReference type="EMBL" id="CVQH01023896">
    <property type="protein sequence ID" value="CRK36123.1"/>
    <property type="molecule type" value="Genomic_DNA"/>
</dbReference>